<gene>
    <name evidence="6" type="ORF">DXA68_13980</name>
</gene>
<dbReference type="InterPro" id="IPR010998">
    <property type="entry name" value="Integrase_recombinase_N"/>
</dbReference>
<dbReference type="Gene3D" id="1.10.443.10">
    <property type="entry name" value="Intergrase catalytic core"/>
    <property type="match status" value="1"/>
</dbReference>
<organism evidence="6 7">
    <name type="scientific">Bacteroides stercorirosoris</name>
    <dbReference type="NCBI Taxonomy" id="871324"/>
    <lineage>
        <taxon>Bacteria</taxon>
        <taxon>Pseudomonadati</taxon>
        <taxon>Bacteroidota</taxon>
        <taxon>Bacteroidia</taxon>
        <taxon>Bacteroidales</taxon>
        <taxon>Bacteroidaceae</taxon>
        <taxon>Bacteroides</taxon>
    </lineage>
</organism>
<keyword evidence="1" id="KW-0229">DNA integration</keyword>
<protein>
    <submittedName>
        <fullName evidence="6">Transposase</fullName>
    </submittedName>
</protein>
<evidence type="ECO:0000259" key="5">
    <source>
        <dbReference type="PROSITE" id="PS51900"/>
    </source>
</evidence>
<dbReference type="Proteomes" id="UP000286075">
    <property type="component" value="Unassembled WGS sequence"/>
</dbReference>
<dbReference type="EMBL" id="QSCF01000022">
    <property type="protein sequence ID" value="RGX77848.1"/>
    <property type="molecule type" value="Genomic_DNA"/>
</dbReference>
<dbReference type="Gene3D" id="1.10.150.130">
    <property type="match status" value="1"/>
</dbReference>
<evidence type="ECO:0000256" key="4">
    <source>
        <dbReference type="PROSITE-ProRule" id="PRU01248"/>
    </source>
</evidence>
<dbReference type="GO" id="GO:0006310">
    <property type="term" value="P:DNA recombination"/>
    <property type="evidence" value="ECO:0007669"/>
    <property type="project" value="UniProtKB-KW"/>
</dbReference>
<evidence type="ECO:0000313" key="7">
    <source>
        <dbReference type="Proteomes" id="UP000286075"/>
    </source>
</evidence>
<keyword evidence="3" id="KW-0233">DNA recombination</keyword>
<dbReference type="InterPro" id="IPR044068">
    <property type="entry name" value="CB"/>
</dbReference>
<dbReference type="OrthoDB" id="5326076at2"/>
<dbReference type="RefSeq" id="WP_117987806.1">
    <property type="nucleotide sequence ID" value="NZ_CABMFG010000022.1"/>
</dbReference>
<dbReference type="InterPro" id="IPR025269">
    <property type="entry name" value="SAM-like_dom"/>
</dbReference>
<dbReference type="PANTHER" id="PTHR30349:SF64">
    <property type="entry name" value="PROPHAGE INTEGRASE INTD-RELATED"/>
    <property type="match status" value="1"/>
</dbReference>
<comment type="caution">
    <text evidence="6">The sequence shown here is derived from an EMBL/GenBank/DDBJ whole genome shotgun (WGS) entry which is preliminary data.</text>
</comment>
<dbReference type="GO" id="GO:0015074">
    <property type="term" value="P:DNA integration"/>
    <property type="evidence" value="ECO:0007669"/>
    <property type="project" value="UniProtKB-KW"/>
</dbReference>
<accession>A0A413H2Z4</accession>
<evidence type="ECO:0000256" key="3">
    <source>
        <dbReference type="ARBA" id="ARBA00023172"/>
    </source>
</evidence>
<reference evidence="6 7" key="1">
    <citation type="submission" date="2018-08" db="EMBL/GenBank/DDBJ databases">
        <title>A genome reference for cultivated species of the human gut microbiota.</title>
        <authorList>
            <person name="Zou Y."/>
            <person name="Xue W."/>
            <person name="Luo G."/>
        </authorList>
    </citation>
    <scope>NUCLEOTIDE SEQUENCE [LARGE SCALE GENOMIC DNA]</scope>
    <source>
        <strain evidence="6 7">OF03-9BH</strain>
    </source>
</reference>
<dbReference type="PROSITE" id="PS51900">
    <property type="entry name" value="CB"/>
    <property type="match status" value="1"/>
</dbReference>
<dbReference type="GO" id="GO:0003677">
    <property type="term" value="F:DNA binding"/>
    <property type="evidence" value="ECO:0007669"/>
    <property type="project" value="UniProtKB-UniRule"/>
</dbReference>
<dbReference type="Pfam" id="PF13102">
    <property type="entry name" value="Phage_int_SAM_5"/>
    <property type="match status" value="1"/>
</dbReference>
<feature type="domain" description="Core-binding (CB)" evidence="5">
    <location>
        <begin position="101"/>
        <end position="194"/>
    </location>
</feature>
<proteinExistence type="predicted"/>
<evidence type="ECO:0000313" key="6">
    <source>
        <dbReference type="EMBL" id="RGX77848.1"/>
    </source>
</evidence>
<dbReference type="InterPro" id="IPR050090">
    <property type="entry name" value="Tyrosine_recombinase_XerCD"/>
</dbReference>
<dbReference type="SUPFAM" id="SSF56349">
    <property type="entry name" value="DNA breaking-rejoining enzymes"/>
    <property type="match status" value="1"/>
</dbReference>
<dbReference type="InterPro" id="IPR013762">
    <property type="entry name" value="Integrase-like_cat_sf"/>
</dbReference>
<keyword evidence="2 4" id="KW-0238">DNA-binding</keyword>
<sequence>MLTIREEIKKGEVKSDGTYNVKLRFTLDRKFKRLSTSLFATSKDLTKSLKLKEGTPIKREVDNLVRTYQGICAKLQLEVNAYTLDDVFDYLKSERERTRSIDFIQFCKEWLETTSIKGRKNYQSALNSFMNYLGKEHLKTDEVTSQLLNGFKAYLNLKREELVIQLQKQGKRIPSNRTVSLYLGSIRHLFNEAKKKYNDYDKNIILIPNSPFEHVEVPRQEATRKRAIPVDIIKKVWNLPYKDMKKGYKATCRYNLAKDCFILSFCLMGMNSADLYNATEMEGNTIIYNRTKTKDRRLDKAQMKVDIPKLILPLIEKYKDMTGKRLFNFYQYYVDEKGFNKAINYGLKEIGALLEVDDLEYYAARHSWATIALNKVGIDKYTVHAALNHVDDAMKVTDIYIERDFVMENKANAKVMKYVWDK</sequence>
<dbReference type="PANTHER" id="PTHR30349">
    <property type="entry name" value="PHAGE INTEGRASE-RELATED"/>
    <property type="match status" value="1"/>
</dbReference>
<dbReference type="InterPro" id="IPR011010">
    <property type="entry name" value="DNA_brk_join_enz"/>
</dbReference>
<dbReference type="AlphaFoldDB" id="A0A413H2Z4"/>
<name>A0A413H2Z4_9BACE</name>
<evidence type="ECO:0000256" key="1">
    <source>
        <dbReference type="ARBA" id="ARBA00022908"/>
    </source>
</evidence>
<evidence type="ECO:0000256" key="2">
    <source>
        <dbReference type="ARBA" id="ARBA00023125"/>
    </source>
</evidence>